<evidence type="ECO:0000313" key="1">
    <source>
        <dbReference type="EMBL" id="GAA2492340.1"/>
    </source>
</evidence>
<comment type="caution">
    <text evidence="1">The sequence shown here is derived from an EMBL/GenBank/DDBJ whole genome shotgun (WGS) entry which is preliminary data.</text>
</comment>
<dbReference type="Proteomes" id="UP001500730">
    <property type="component" value="Unassembled WGS sequence"/>
</dbReference>
<reference evidence="1 2" key="1">
    <citation type="journal article" date="2019" name="Int. J. Syst. Evol. Microbiol.">
        <title>The Global Catalogue of Microorganisms (GCM) 10K type strain sequencing project: providing services to taxonomists for standard genome sequencing and annotation.</title>
        <authorList>
            <consortium name="The Broad Institute Genomics Platform"/>
            <consortium name="The Broad Institute Genome Sequencing Center for Infectious Disease"/>
            <person name="Wu L."/>
            <person name="Ma J."/>
        </authorList>
    </citation>
    <scope>NUCLEOTIDE SEQUENCE [LARGE SCALE GENOMIC DNA]</scope>
    <source>
        <strain evidence="1 2">JCM 16259</strain>
    </source>
</reference>
<gene>
    <name evidence="1" type="ORF">GCM10009858_32980</name>
</gene>
<sequence length="448" mass="50105">MDNSLEADRVRVGMLIDDVEGTPYQQCTLTRDPSQGALLSVPYVNGVEQFELPSEWFEFGTASPPESLLFADPDGHVTLTGLRFRGARGLVYSLGRLDARVAIFGQPRKLQREYRVKTLRSRLDGLHHFAAFESIDIGFRRKADRFKVRVTLDPKDVVEAKSGSFTLAIRATAPWDAMDGIGFTTQADAELETTCAEGATVDEHIQAQWAVRALLSIVQGTQIRWRAHKVLDHQFPTWMLDGHEEKPSFVNVLYQRTAGDFVAPVAETTDLRWPAIRLADLGAGGLQRWLDLYSQPLVRRAVEPAVEVINGATRFVEPRLLMTVLGLDAMGYFRDDLRKPKTPLHMQIERCLLASGLDVSALGSVRQVATAIAHVNNDIKHPDRDHRPDGIVMRLVADLALLVMRMQTFELLGVQDKFRPVREGGMPAVVQAFERNGVAIRDERFLST</sequence>
<proteinExistence type="predicted"/>
<name>A0ABN3LYH9_9MICO</name>
<organism evidence="1 2">
    <name type="scientific">Terrabacter carboxydivorans</name>
    <dbReference type="NCBI Taxonomy" id="619730"/>
    <lineage>
        <taxon>Bacteria</taxon>
        <taxon>Bacillati</taxon>
        <taxon>Actinomycetota</taxon>
        <taxon>Actinomycetes</taxon>
        <taxon>Micrococcales</taxon>
        <taxon>Intrasporangiaceae</taxon>
        <taxon>Terrabacter</taxon>
    </lineage>
</organism>
<dbReference type="EMBL" id="BAAARE010000014">
    <property type="protein sequence ID" value="GAA2492340.1"/>
    <property type="molecule type" value="Genomic_DNA"/>
</dbReference>
<accession>A0ABN3LYH9</accession>
<evidence type="ECO:0008006" key="3">
    <source>
        <dbReference type="Google" id="ProtNLM"/>
    </source>
</evidence>
<evidence type="ECO:0000313" key="2">
    <source>
        <dbReference type="Proteomes" id="UP001500730"/>
    </source>
</evidence>
<dbReference type="RefSeq" id="WP_344256103.1">
    <property type="nucleotide sequence ID" value="NZ_BAAARE010000014.1"/>
</dbReference>
<protein>
    <recommendedName>
        <fullName evidence="3">ApeA N-terminal domain-containing protein</fullName>
    </recommendedName>
</protein>
<keyword evidence="2" id="KW-1185">Reference proteome</keyword>